<keyword evidence="2" id="KW-1185">Reference proteome</keyword>
<dbReference type="Proteomes" id="UP001479436">
    <property type="component" value="Unassembled WGS sequence"/>
</dbReference>
<keyword evidence="1" id="KW-0560">Oxidoreductase</keyword>
<dbReference type="Gene3D" id="3.40.605.10">
    <property type="entry name" value="Aldehyde Dehydrogenase, Chain A, domain 1"/>
    <property type="match status" value="1"/>
</dbReference>
<name>A0ABR2WC83_9FUNG</name>
<protein>
    <submittedName>
        <fullName evidence="1">Glutamate-5-semialdehyde dehydrogenase</fullName>
        <ecNumber evidence="1">1.2.1.41</ecNumber>
    </submittedName>
</protein>
<accession>A0ABR2WC83</accession>
<dbReference type="EMBL" id="JASJQH010005925">
    <property type="protein sequence ID" value="KAK9739017.1"/>
    <property type="molecule type" value="Genomic_DNA"/>
</dbReference>
<dbReference type="GO" id="GO:0004350">
    <property type="term" value="F:glutamate-5-semialdehyde dehydrogenase activity"/>
    <property type="evidence" value="ECO:0007669"/>
    <property type="project" value="UniProtKB-EC"/>
</dbReference>
<feature type="non-terminal residue" evidence="1">
    <location>
        <position position="62"/>
    </location>
</feature>
<proteinExistence type="predicted"/>
<evidence type="ECO:0000313" key="1">
    <source>
        <dbReference type="EMBL" id="KAK9739017.1"/>
    </source>
</evidence>
<sequence>MNPQNLTITEVAKQAREASKSLQGITAAHKTAALTRIQEYIRNAKDEILKANALDRANAEKE</sequence>
<organism evidence="1 2">
    <name type="scientific">Basidiobolus ranarum</name>
    <dbReference type="NCBI Taxonomy" id="34480"/>
    <lineage>
        <taxon>Eukaryota</taxon>
        <taxon>Fungi</taxon>
        <taxon>Fungi incertae sedis</taxon>
        <taxon>Zoopagomycota</taxon>
        <taxon>Entomophthoromycotina</taxon>
        <taxon>Basidiobolomycetes</taxon>
        <taxon>Basidiobolales</taxon>
        <taxon>Basidiobolaceae</taxon>
        <taxon>Basidiobolus</taxon>
    </lineage>
</organism>
<reference evidence="1 2" key="1">
    <citation type="submission" date="2023-04" db="EMBL/GenBank/DDBJ databases">
        <title>Genome of Basidiobolus ranarum AG-B5.</title>
        <authorList>
            <person name="Stajich J.E."/>
            <person name="Carter-House D."/>
            <person name="Gryganskyi A."/>
        </authorList>
    </citation>
    <scope>NUCLEOTIDE SEQUENCE [LARGE SCALE GENOMIC DNA]</scope>
    <source>
        <strain evidence="1 2">AG-B5</strain>
    </source>
</reference>
<gene>
    <name evidence="1" type="primary">PRO2_2</name>
    <name evidence="1" type="ORF">K7432_018415</name>
</gene>
<evidence type="ECO:0000313" key="2">
    <source>
        <dbReference type="Proteomes" id="UP001479436"/>
    </source>
</evidence>
<comment type="caution">
    <text evidence="1">The sequence shown here is derived from an EMBL/GenBank/DDBJ whole genome shotgun (WGS) entry which is preliminary data.</text>
</comment>
<dbReference type="SUPFAM" id="SSF53720">
    <property type="entry name" value="ALDH-like"/>
    <property type="match status" value="1"/>
</dbReference>
<dbReference type="EC" id="1.2.1.41" evidence="1"/>
<dbReference type="InterPro" id="IPR016162">
    <property type="entry name" value="Ald_DH_N"/>
</dbReference>
<dbReference type="InterPro" id="IPR016161">
    <property type="entry name" value="Ald_DH/histidinol_DH"/>
</dbReference>